<evidence type="ECO:0000313" key="2">
    <source>
        <dbReference type="Proteomes" id="UP000664917"/>
    </source>
</evidence>
<accession>A0A874MFQ8</accession>
<dbReference type="EMBL" id="MW015080">
    <property type="protein sequence ID" value="QPD06419.1"/>
    <property type="molecule type" value="Genomic_DNA"/>
</dbReference>
<reference evidence="1" key="1">
    <citation type="submission" date="2020-09" db="EMBL/GenBank/DDBJ databases">
        <authorList>
            <person name="Zhang D."/>
            <person name="Hatherill J.R."/>
            <person name="Ramirez J.F."/>
            <person name="Edinger B."/>
            <person name="Balarin R."/>
            <person name="Sullivan A."/>
            <person name="Humpal K.M."/>
            <person name="Guseva A."/>
            <person name="Butela K.A."/>
            <person name="Garlena R.A."/>
            <person name="Russell D.A."/>
            <person name="Pope W.H."/>
            <person name="Jacobs-Sera D."/>
            <person name="Hatfull G.F."/>
        </authorList>
    </citation>
    <scope>NUCLEOTIDE SEQUENCE</scope>
</reference>
<name>A0A874MFQ8_9CAUD</name>
<organism evidence="1 2">
    <name type="scientific">Synechococcus phage S-SRP01</name>
    <dbReference type="NCBI Taxonomy" id="2781607"/>
    <lineage>
        <taxon>Viruses</taxon>
        <taxon>Duplodnaviria</taxon>
        <taxon>Heunggongvirae</taxon>
        <taxon>Uroviricota</taxon>
        <taxon>Caudoviricetes</taxon>
        <taxon>Autographivirales</taxon>
        <taxon>Sechaudvirinae</taxon>
        <taxon>Nerivirus</taxon>
        <taxon>Nerivirus SSRP01</taxon>
    </lineage>
</organism>
<proteinExistence type="predicted"/>
<dbReference type="Proteomes" id="UP000664917">
    <property type="component" value="Segment"/>
</dbReference>
<sequence length="110" mass="12988">MFVRRCGVVTNVTTPVEQKLKLEEFRVLYRTWRRGIPWIDHLILGLLVWLEEKLIDARVKVEVDEAIKEYETLHEVPMPDMVTPVYTEKPSDTSTSLPEMRLTAPWYKES</sequence>
<evidence type="ECO:0000313" key="1">
    <source>
        <dbReference type="EMBL" id="QPD06419.1"/>
    </source>
</evidence>
<protein>
    <submittedName>
        <fullName evidence="1">Uncharacterized protein</fullName>
    </submittedName>
</protein>
<keyword evidence="2" id="KW-1185">Reference proteome</keyword>